<dbReference type="AlphaFoldDB" id="A0A812U6C1"/>
<keyword evidence="3" id="KW-1185">Reference proteome</keyword>
<evidence type="ECO:0000313" key="3">
    <source>
        <dbReference type="Proteomes" id="UP000601435"/>
    </source>
</evidence>
<feature type="compositionally biased region" description="Polar residues" evidence="1">
    <location>
        <begin position="42"/>
        <end position="53"/>
    </location>
</feature>
<protein>
    <submittedName>
        <fullName evidence="2">Uncharacterized protein</fullName>
    </submittedName>
</protein>
<reference evidence="2" key="1">
    <citation type="submission" date="2021-02" db="EMBL/GenBank/DDBJ databases">
        <authorList>
            <person name="Dougan E. K."/>
            <person name="Rhodes N."/>
            <person name="Thang M."/>
            <person name="Chan C."/>
        </authorList>
    </citation>
    <scope>NUCLEOTIDE SEQUENCE</scope>
</reference>
<evidence type="ECO:0000256" key="1">
    <source>
        <dbReference type="SAM" id="MobiDB-lite"/>
    </source>
</evidence>
<dbReference type="Proteomes" id="UP000601435">
    <property type="component" value="Unassembled WGS sequence"/>
</dbReference>
<dbReference type="EMBL" id="CAJNJA010026364">
    <property type="protein sequence ID" value="CAE7559063.1"/>
    <property type="molecule type" value="Genomic_DNA"/>
</dbReference>
<proteinExistence type="predicted"/>
<gene>
    <name evidence="2" type="ORF">SNEC2469_LOCUS16142</name>
</gene>
<accession>A0A812U6C1</accession>
<organism evidence="2 3">
    <name type="scientific">Symbiodinium necroappetens</name>
    <dbReference type="NCBI Taxonomy" id="1628268"/>
    <lineage>
        <taxon>Eukaryota</taxon>
        <taxon>Sar</taxon>
        <taxon>Alveolata</taxon>
        <taxon>Dinophyceae</taxon>
        <taxon>Suessiales</taxon>
        <taxon>Symbiodiniaceae</taxon>
        <taxon>Symbiodinium</taxon>
    </lineage>
</organism>
<comment type="caution">
    <text evidence="2">The sequence shown here is derived from an EMBL/GenBank/DDBJ whole genome shotgun (WGS) entry which is preliminary data.</text>
</comment>
<name>A0A812U6C1_9DINO</name>
<feature type="region of interest" description="Disordered" evidence="1">
    <location>
        <begin position="37"/>
        <end position="71"/>
    </location>
</feature>
<evidence type="ECO:0000313" key="2">
    <source>
        <dbReference type="EMBL" id="CAE7559063.1"/>
    </source>
</evidence>
<sequence>MESPDSDSWDVCDEGLVSKPHKSTSADLIELNWPCNDGGVCTQPQQEQLQSPSRQEHGLQDGSRDPPQGSL</sequence>
<feature type="compositionally biased region" description="Basic and acidic residues" evidence="1">
    <location>
        <begin position="54"/>
        <end position="64"/>
    </location>
</feature>